<dbReference type="Proteomes" id="UP001345219">
    <property type="component" value="Chromosome 12"/>
</dbReference>
<organism evidence="2 3">
    <name type="scientific">Trapa incisa</name>
    <dbReference type="NCBI Taxonomy" id="236973"/>
    <lineage>
        <taxon>Eukaryota</taxon>
        <taxon>Viridiplantae</taxon>
        <taxon>Streptophyta</taxon>
        <taxon>Embryophyta</taxon>
        <taxon>Tracheophyta</taxon>
        <taxon>Spermatophyta</taxon>
        <taxon>Magnoliopsida</taxon>
        <taxon>eudicotyledons</taxon>
        <taxon>Gunneridae</taxon>
        <taxon>Pentapetalae</taxon>
        <taxon>rosids</taxon>
        <taxon>malvids</taxon>
        <taxon>Myrtales</taxon>
        <taxon>Lythraceae</taxon>
        <taxon>Trapa</taxon>
    </lineage>
</organism>
<dbReference type="PANTHER" id="PTHR33726:SF19">
    <property type="entry name" value="OS03G0313800 PROTEIN"/>
    <property type="match status" value="1"/>
</dbReference>
<sequence length="84" mass="9397">MSGRRSAPSSLRWIESLFPLRTSIFRLPQVMSSYIGGSGGALLRLMNYELSFIDDVIWSVVMAFESVALVSTLCFFFLFCGCTI</sequence>
<name>A0AAN7GU49_9MYRT</name>
<keyword evidence="1" id="KW-1133">Transmembrane helix</keyword>
<dbReference type="PANTHER" id="PTHR33726">
    <property type="entry name" value="TRANSMEMBRANE PROTEIN"/>
    <property type="match status" value="1"/>
</dbReference>
<dbReference type="EMBL" id="JAXIOK010000019">
    <property type="protein sequence ID" value="KAK4748789.1"/>
    <property type="molecule type" value="Genomic_DNA"/>
</dbReference>
<keyword evidence="3" id="KW-1185">Reference proteome</keyword>
<dbReference type="AlphaFoldDB" id="A0AAN7GU49"/>
<feature type="transmembrane region" description="Helical" evidence="1">
    <location>
        <begin position="56"/>
        <end position="80"/>
    </location>
</feature>
<keyword evidence="1" id="KW-0472">Membrane</keyword>
<protein>
    <submittedName>
        <fullName evidence="2">Uncharacterized protein</fullName>
    </submittedName>
</protein>
<evidence type="ECO:0000256" key="1">
    <source>
        <dbReference type="SAM" id="Phobius"/>
    </source>
</evidence>
<proteinExistence type="predicted"/>
<evidence type="ECO:0000313" key="2">
    <source>
        <dbReference type="EMBL" id="KAK4748789.1"/>
    </source>
</evidence>
<evidence type="ECO:0000313" key="3">
    <source>
        <dbReference type="Proteomes" id="UP001345219"/>
    </source>
</evidence>
<keyword evidence="1" id="KW-0812">Transmembrane</keyword>
<comment type="caution">
    <text evidence="2">The sequence shown here is derived from an EMBL/GenBank/DDBJ whole genome shotgun (WGS) entry which is preliminary data.</text>
</comment>
<reference evidence="2 3" key="1">
    <citation type="journal article" date="2023" name="Hortic Res">
        <title>Pangenome of water caltrop reveals structural variations and asymmetric subgenome divergence after allopolyploidization.</title>
        <authorList>
            <person name="Zhang X."/>
            <person name="Chen Y."/>
            <person name="Wang L."/>
            <person name="Yuan Y."/>
            <person name="Fang M."/>
            <person name="Shi L."/>
            <person name="Lu R."/>
            <person name="Comes H.P."/>
            <person name="Ma Y."/>
            <person name="Chen Y."/>
            <person name="Huang G."/>
            <person name="Zhou Y."/>
            <person name="Zheng Z."/>
            <person name="Qiu Y."/>
        </authorList>
    </citation>
    <scope>NUCLEOTIDE SEQUENCE [LARGE SCALE GENOMIC DNA]</scope>
    <source>
        <tissue evidence="2">Roots</tissue>
    </source>
</reference>
<gene>
    <name evidence="2" type="ORF">SAY87_015375</name>
</gene>
<accession>A0AAN7GU49</accession>